<keyword evidence="8 14" id="KW-0808">Transferase</keyword>
<dbReference type="FunFam" id="3.40.50.150:FF:000022">
    <property type="entry name" value="Ribosomal RNA small subunit methyltransferase B"/>
    <property type="match status" value="1"/>
</dbReference>
<evidence type="ECO:0000256" key="11">
    <source>
        <dbReference type="ARBA" id="ARBA00030399"/>
    </source>
</evidence>
<dbReference type="InterPro" id="IPR004573">
    <property type="entry name" value="rRNA_ssu_MeTfrase_B"/>
</dbReference>
<dbReference type="NCBIfam" id="TIGR00563">
    <property type="entry name" value="rsmB"/>
    <property type="match status" value="1"/>
</dbReference>
<dbReference type="AlphaFoldDB" id="A4BP82"/>
<evidence type="ECO:0000313" key="16">
    <source>
        <dbReference type="EMBL" id="EAR22383.1"/>
    </source>
</evidence>
<dbReference type="InterPro" id="IPR049560">
    <property type="entry name" value="MeTrfase_RsmB-F_NOP2_cat"/>
</dbReference>
<comment type="catalytic activity">
    <reaction evidence="13">
        <text>cytidine(967) in 16S rRNA + S-adenosyl-L-methionine = 5-methylcytidine(967) in 16S rRNA + S-adenosyl-L-homocysteine + H(+)</text>
        <dbReference type="Rhea" id="RHEA:42748"/>
        <dbReference type="Rhea" id="RHEA-COMP:10219"/>
        <dbReference type="Rhea" id="RHEA-COMP:10220"/>
        <dbReference type="ChEBI" id="CHEBI:15378"/>
        <dbReference type="ChEBI" id="CHEBI:57856"/>
        <dbReference type="ChEBI" id="CHEBI:59789"/>
        <dbReference type="ChEBI" id="CHEBI:74483"/>
        <dbReference type="ChEBI" id="CHEBI:82748"/>
        <dbReference type="EC" id="2.1.1.176"/>
    </reaction>
</comment>
<evidence type="ECO:0000256" key="1">
    <source>
        <dbReference type="ARBA" id="ARBA00002724"/>
    </source>
</evidence>
<keyword evidence="17" id="KW-1185">Reference proteome</keyword>
<dbReference type="GO" id="GO:0008649">
    <property type="term" value="F:rRNA methyltransferase activity"/>
    <property type="evidence" value="ECO:0007669"/>
    <property type="project" value="InterPro"/>
</dbReference>
<proteinExistence type="inferred from homology"/>
<evidence type="ECO:0000256" key="5">
    <source>
        <dbReference type="ARBA" id="ARBA00022490"/>
    </source>
</evidence>
<comment type="function">
    <text evidence="1">Specifically methylates the cytosine at position 967 (m5C967) of 16S rRNA.</text>
</comment>
<keyword evidence="9 14" id="KW-0949">S-adenosyl-L-methionine</keyword>
<dbReference type="SUPFAM" id="SSF53335">
    <property type="entry name" value="S-adenosyl-L-methionine-dependent methyltransferases"/>
    <property type="match status" value="1"/>
</dbReference>
<sequence length="423" mass="46978">MQTLQDVLAHGRTLPNALADSVAALQDSRDRALCQELCYGVLRWHSRLEALVLNLLEQRPRNRDRDLTLLLELGLYQLMYTQIPPHAAVSATVDTARALGKSWAAGWVNAVLRRFQRERANRLQAVDLDCATRHAMPPWLLQWLRADWPSDWQSLVQASNARAPLTVRINRRRRDRDAWLAQLSAVSLTGAHLTELPQAIMLSRALPVTELPGFADGEVSVQDAAAQFAAMLLALRPKQRVLDACAAPGGKTTHILEQAEVTLTALDIDAQRLTRVAENLARLGLQANLLVGDATDPASWWDGLTFDRILVDAPCSGTGVIRRHPDIKWLRRPSDLPALAATQQRLLNRLWPLLSSGGRLIYATCSVLRAENDAVIESFLRGHGDALVRAPDIPLGRALQFGHQILPGERDMDGFYYACLEKD</sequence>
<reference evidence="16 17" key="1">
    <citation type="submission" date="2006-02" db="EMBL/GenBank/DDBJ databases">
        <authorList>
            <person name="Waterbury J."/>
            <person name="Ferriera S."/>
            <person name="Johnson J."/>
            <person name="Kravitz S."/>
            <person name="Halpern A."/>
            <person name="Remington K."/>
            <person name="Beeson K."/>
            <person name="Tran B."/>
            <person name="Rogers Y.-H."/>
            <person name="Friedman R."/>
            <person name="Venter J.C."/>
        </authorList>
    </citation>
    <scope>NUCLEOTIDE SEQUENCE [LARGE SCALE GENOMIC DNA]</scope>
    <source>
        <strain evidence="16 17">Nb-231</strain>
    </source>
</reference>
<protein>
    <recommendedName>
        <fullName evidence="4">16S rRNA (cytosine(967)-C(5))-methyltransferase</fullName>
        <ecNumber evidence="4">2.1.1.176</ecNumber>
    </recommendedName>
    <alternativeName>
        <fullName evidence="11">16S rRNA m5C967 methyltransferase</fullName>
    </alternativeName>
    <alternativeName>
        <fullName evidence="12">rRNA (cytosine-C(5)-)-methyltransferase RsmB</fullName>
    </alternativeName>
</protein>
<dbReference type="PROSITE" id="PS01153">
    <property type="entry name" value="NOL1_NOP2_SUN"/>
    <property type="match status" value="1"/>
</dbReference>
<keyword evidence="10 14" id="KW-0694">RNA-binding</keyword>
<dbReference type="Gene3D" id="3.30.70.1170">
    <property type="entry name" value="Sun protein, domain 3"/>
    <property type="match status" value="1"/>
</dbReference>
<accession>A4BP82</accession>
<dbReference type="NCBIfam" id="NF008149">
    <property type="entry name" value="PRK10901.1"/>
    <property type="match status" value="1"/>
</dbReference>
<dbReference type="InterPro" id="IPR054728">
    <property type="entry name" value="RsmB-like_ferredoxin"/>
</dbReference>
<dbReference type="CDD" id="cd02440">
    <property type="entry name" value="AdoMet_MTases"/>
    <property type="match status" value="1"/>
</dbReference>
<dbReference type="InterPro" id="IPR018314">
    <property type="entry name" value="RsmB/NOL1/NOP2-like_CS"/>
</dbReference>
<name>A4BP82_9GAMM</name>
<feature type="domain" description="SAM-dependent MTase RsmB/NOP-type" evidence="15">
    <location>
        <begin position="155"/>
        <end position="423"/>
    </location>
</feature>
<dbReference type="SUPFAM" id="SSF48013">
    <property type="entry name" value="NusB-like"/>
    <property type="match status" value="1"/>
</dbReference>
<dbReference type="Pfam" id="PF01029">
    <property type="entry name" value="NusB"/>
    <property type="match status" value="1"/>
</dbReference>
<dbReference type="Proteomes" id="UP000003374">
    <property type="component" value="Unassembled WGS sequence"/>
</dbReference>
<evidence type="ECO:0000256" key="10">
    <source>
        <dbReference type="ARBA" id="ARBA00022884"/>
    </source>
</evidence>
<feature type="active site" description="Nucleophile" evidence="14">
    <location>
        <position position="365"/>
    </location>
</feature>
<evidence type="ECO:0000256" key="12">
    <source>
        <dbReference type="ARBA" id="ARBA00031088"/>
    </source>
</evidence>
<dbReference type="GO" id="GO:0006355">
    <property type="term" value="P:regulation of DNA-templated transcription"/>
    <property type="evidence" value="ECO:0007669"/>
    <property type="project" value="InterPro"/>
</dbReference>
<dbReference type="GO" id="GO:0005737">
    <property type="term" value="C:cytoplasm"/>
    <property type="evidence" value="ECO:0007669"/>
    <property type="project" value="UniProtKB-SubCell"/>
</dbReference>
<dbReference type="EC" id="2.1.1.176" evidence="4"/>
<dbReference type="eggNOG" id="COG0144">
    <property type="taxonomic scope" value="Bacteria"/>
</dbReference>
<dbReference type="InterPro" id="IPR029063">
    <property type="entry name" value="SAM-dependent_MTases_sf"/>
</dbReference>
<gene>
    <name evidence="16" type="ORF">NB231_11624</name>
</gene>
<comment type="caution">
    <text evidence="16">The sequence shown here is derived from an EMBL/GenBank/DDBJ whole genome shotgun (WGS) entry which is preliminary data.</text>
</comment>
<evidence type="ECO:0000256" key="8">
    <source>
        <dbReference type="ARBA" id="ARBA00022679"/>
    </source>
</evidence>
<evidence type="ECO:0000256" key="13">
    <source>
        <dbReference type="ARBA" id="ARBA00047283"/>
    </source>
</evidence>
<evidence type="ECO:0000256" key="3">
    <source>
        <dbReference type="ARBA" id="ARBA00007494"/>
    </source>
</evidence>
<dbReference type="GO" id="GO:0003723">
    <property type="term" value="F:RNA binding"/>
    <property type="evidence" value="ECO:0007669"/>
    <property type="project" value="UniProtKB-UniRule"/>
</dbReference>
<feature type="binding site" evidence="14">
    <location>
        <position position="293"/>
    </location>
    <ligand>
        <name>S-adenosyl-L-methionine</name>
        <dbReference type="ChEBI" id="CHEBI:59789"/>
    </ligand>
</feature>
<keyword evidence="5" id="KW-0963">Cytoplasm</keyword>
<evidence type="ECO:0000256" key="4">
    <source>
        <dbReference type="ARBA" id="ARBA00012140"/>
    </source>
</evidence>
<evidence type="ECO:0000313" key="17">
    <source>
        <dbReference type="Proteomes" id="UP000003374"/>
    </source>
</evidence>
<dbReference type="HOGENOM" id="CLU_005316_0_4_6"/>
<dbReference type="Gene3D" id="1.10.940.10">
    <property type="entry name" value="NusB-like"/>
    <property type="match status" value="1"/>
</dbReference>
<organism evidence="16 17">
    <name type="scientific">Nitrococcus mobilis Nb-231</name>
    <dbReference type="NCBI Taxonomy" id="314278"/>
    <lineage>
        <taxon>Bacteria</taxon>
        <taxon>Pseudomonadati</taxon>
        <taxon>Pseudomonadota</taxon>
        <taxon>Gammaproteobacteria</taxon>
        <taxon>Chromatiales</taxon>
        <taxon>Ectothiorhodospiraceae</taxon>
        <taxon>Nitrococcus</taxon>
    </lineage>
</organism>
<keyword evidence="7 14" id="KW-0489">Methyltransferase</keyword>
<dbReference type="InterPro" id="IPR023267">
    <property type="entry name" value="RCMT"/>
</dbReference>
<evidence type="ECO:0000256" key="6">
    <source>
        <dbReference type="ARBA" id="ARBA00022552"/>
    </source>
</evidence>
<evidence type="ECO:0000256" key="2">
    <source>
        <dbReference type="ARBA" id="ARBA00004496"/>
    </source>
</evidence>
<evidence type="ECO:0000259" key="15">
    <source>
        <dbReference type="PROSITE" id="PS51686"/>
    </source>
</evidence>
<dbReference type="PRINTS" id="PR02008">
    <property type="entry name" value="RCMTFAMILY"/>
</dbReference>
<dbReference type="EMBL" id="AAOF01000003">
    <property type="protein sequence ID" value="EAR22383.1"/>
    <property type="molecule type" value="Genomic_DNA"/>
</dbReference>
<dbReference type="Gene3D" id="3.40.50.150">
    <property type="entry name" value="Vaccinia Virus protein VP39"/>
    <property type="match status" value="1"/>
</dbReference>
<dbReference type="PANTHER" id="PTHR22807:SF61">
    <property type="entry name" value="NOL1_NOP2_SUN FAMILY PROTEIN _ ANTITERMINATION NUSB DOMAIN-CONTAINING PROTEIN"/>
    <property type="match status" value="1"/>
</dbReference>
<dbReference type="STRING" id="314278.NB231_11624"/>
<evidence type="ECO:0000256" key="14">
    <source>
        <dbReference type="PROSITE-ProRule" id="PRU01023"/>
    </source>
</evidence>
<dbReference type="PANTHER" id="PTHR22807">
    <property type="entry name" value="NOP2 YEAST -RELATED NOL1/NOP2/FMU SUN DOMAIN-CONTAINING"/>
    <property type="match status" value="1"/>
</dbReference>
<dbReference type="InterPro" id="IPR006027">
    <property type="entry name" value="NusB_RsmB_TIM44"/>
</dbReference>
<dbReference type="InterPro" id="IPR035926">
    <property type="entry name" value="NusB-like_sf"/>
</dbReference>
<dbReference type="Gene3D" id="1.10.287.730">
    <property type="entry name" value="Helix hairpin bin"/>
    <property type="match status" value="1"/>
</dbReference>
<evidence type="ECO:0000256" key="9">
    <source>
        <dbReference type="ARBA" id="ARBA00022691"/>
    </source>
</evidence>
<dbReference type="PROSITE" id="PS51686">
    <property type="entry name" value="SAM_MT_RSMB_NOP"/>
    <property type="match status" value="1"/>
</dbReference>
<feature type="binding site" evidence="14">
    <location>
        <position position="312"/>
    </location>
    <ligand>
        <name>S-adenosyl-L-methionine</name>
        <dbReference type="ChEBI" id="CHEBI:59789"/>
    </ligand>
</feature>
<keyword evidence="6" id="KW-0698">rRNA processing</keyword>
<dbReference type="InterPro" id="IPR001678">
    <property type="entry name" value="MeTrfase_RsmB-F_NOP2_dom"/>
</dbReference>
<dbReference type="Pfam" id="PF01189">
    <property type="entry name" value="Methyltr_RsmB-F"/>
    <property type="match status" value="1"/>
</dbReference>
<evidence type="ECO:0000256" key="7">
    <source>
        <dbReference type="ARBA" id="ARBA00022603"/>
    </source>
</evidence>
<dbReference type="Pfam" id="PF22458">
    <property type="entry name" value="RsmF-B_ferredox"/>
    <property type="match status" value="1"/>
</dbReference>
<feature type="binding site" evidence="14">
    <location>
        <position position="267"/>
    </location>
    <ligand>
        <name>S-adenosyl-L-methionine</name>
        <dbReference type="ChEBI" id="CHEBI:59789"/>
    </ligand>
</feature>
<feature type="binding site" evidence="14">
    <location>
        <begin position="245"/>
        <end position="251"/>
    </location>
    <ligand>
        <name>S-adenosyl-L-methionine</name>
        <dbReference type="ChEBI" id="CHEBI:59789"/>
    </ligand>
</feature>
<comment type="subcellular location">
    <subcellularLocation>
        <location evidence="2">Cytoplasm</location>
    </subcellularLocation>
</comment>
<comment type="similarity">
    <text evidence="3 14">Belongs to the class I-like SAM-binding methyltransferase superfamily. RsmB/NOP family.</text>
</comment>